<sequence length="79" mass="8376">MADWSMSSNQSNQSKSPASSESLTQALLAGIGLMIAFDVLGYQLIAVFVAAVFLVGLLVVGATRVMQLETSPSRDRRDG</sequence>
<dbReference type="Proteomes" id="UP000199451">
    <property type="component" value="Unassembled WGS sequence"/>
</dbReference>
<keyword evidence="3" id="KW-1185">Reference proteome</keyword>
<dbReference type="RefSeq" id="WP_089695335.1">
    <property type="nucleotide sequence ID" value="NZ_FNHL01000001.1"/>
</dbReference>
<proteinExistence type="predicted"/>
<reference evidence="3" key="1">
    <citation type="submission" date="2016-10" db="EMBL/GenBank/DDBJ databases">
        <authorList>
            <person name="Varghese N."/>
            <person name="Submissions S."/>
        </authorList>
    </citation>
    <scope>NUCLEOTIDE SEQUENCE [LARGE SCALE GENOMIC DNA]</scope>
    <source>
        <strain evidence="3">CGMCC 1.10119</strain>
    </source>
</reference>
<evidence type="ECO:0000313" key="2">
    <source>
        <dbReference type="EMBL" id="SDM22355.1"/>
    </source>
</evidence>
<keyword evidence="1" id="KW-0812">Transmembrane</keyword>
<feature type="transmembrane region" description="Helical" evidence="1">
    <location>
        <begin position="45"/>
        <end position="66"/>
    </location>
</feature>
<name>A0A1G9RIT3_9EURY</name>
<evidence type="ECO:0000256" key="1">
    <source>
        <dbReference type="SAM" id="Phobius"/>
    </source>
</evidence>
<keyword evidence="1" id="KW-0472">Membrane</keyword>
<dbReference type="STRING" id="660521.SAMN04487949_1333"/>
<organism evidence="2 3">
    <name type="scientific">Halogranum gelatinilyticum</name>
    <dbReference type="NCBI Taxonomy" id="660521"/>
    <lineage>
        <taxon>Archaea</taxon>
        <taxon>Methanobacteriati</taxon>
        <taxon>Methanobacteriota</taxon>
        <taxon>Stenosarchaea group</taxon>
        <taxon>Halobacteria</taxon>
        <taxon>Halobacteriales</taxon>
        <taxon>Haloferacaceae</taxon>
    </lineage>
</organism>
<dbReference type="AlphaFoldDB" id="A0A1G9RIT3"/>
<keyword evidence="1" id="KW-1133">Transmembrane helix</keyword>
<gene>
    <name evidence="2" type="ORF">SAMN04487949_1333</name>
</gene>
<protein>
    <submittedName>
        <fullName evidence="2">Uncharacterized protein</fullName>
    </submittedName>
</protein>
<dbReference type="EMBL" id="FNHL01000001">
    <property type="protein sequence ID" value="SDM22355.1"/>
    <property type="molecule type" value="Genomic_DNA"/>
</dbReference>
<accession>A0A1G9RIT3</accession>
<evidence type="ECO:0000313" key="3">
    <source>
        <dbReference type="Proteomes" id="UP000199451"/>
    </source>
</evidence>